<dbReference type="InterPro" id="IPR001753">
    <property type="entry name" value="Enoyl-CoA_hydra/iso"/>
</dbReference>
<comment type="caution">
    <text evidence="4">The sequence shown here is derived from an EMBL/GenBank/DDBJ whole genome shotgun (WGS) entry which is preliminary data.</text>
</comment>
<dbReference type="AlphaFoldDB" id="A0A511VC12"/>
<dbReference type="PANTHER" id="PTHR11941">
    <property type="entry name" value="ENOYL-COA HYDRATASE-RELATED"/>
    <property type="match status" value="1"/>
</dbReference>
<dbReference type="Pfam" id="PF00378">
    <property type="entry name" value="ECH_1"/>
    <property type="match status" value="1"/>
</dbReference>
<evidence type="ECO:0000256" key="3">
    <source>
        <dbReference type="ARBA" id="ARBA00023239"/>
    </source>
</evidence>
<dbReference type="OrthoDB" id="254175at2"/>
<dbReference type="RefSeq" id="WP_146812095.1">
    <property type="nucleotide sequence ID" value="NZ_BJXX01000189.1"/>
</dbReference>
<keyword evidence="3" id="KW-0456">Lyase</keyword>
<dbReference type="CDD" id="cd06558">
    <property type="entry name" value="crotonase-like"/>
    <property type="match status" value="1"/>
</dbReference>
<protein>
    <submittedName>
        <fullName evidence="4">Enoyl-CoA hydratase</fullName>
    </submittedName>
</protein>
<dbReference type="Gene3D" id="1.10.12.10">
    <property type="entry name" value="Lyase 2-enoyl-coa Hydratase, Chain A, domain 2"/>
    <property type="match status" value="1"/>
</dbReference>
<dbReference type="EMBL" id="BJXX01000189">
    <property type="protein sequence ID" value="GEN36456.1"/>
    <property type="molecule type" value="Genomic_DNA"/>
</dbReference>
<proteinExistence type="inferred from homology"/>
<evidence type="ECO:0000256" key="2">
    <source>
        <dbReference type="ARBA" id="ARBA00023098"/>
    </source>
</evidence>
<dbReference type="GO" id="GO:0006635">
    <property type="term" value="P:fatty acid beta-oxidation"/>
    <property type="evidence" value="ECO:0007669"/>
    <property type="project" value="TreeGrafter"/>
</dbReference>
<keyword evidence="5" id="KW-1185">Reference proteome</keyword>
<keyword evidence="2" id="KW-0443">Lipid metabolism</keyword>
<dbReference type="Proteomes" id="UP000321157">
    <property type="component" value="Unassembled WGS sequence"/>
</dbReference>
<dbReference type="FunFam" id="1.10.12.10:FF:000001">
    <property type="entry name" value="Probable enoyl-CoA hydratase, mitochondrial"/>
    <property type="match status" value="1"/>
</dbReference>
<name>A0A511VC12_9BACL</name>
<organism evidence="4 5">
    <name type="scientific">Aneurinibacillus danicus</name>
    <dbReference type="NCBI Taxonomy" id="267746"/>
    <lineage>
        <taxon>Bacteria</taxon>
        <taxon>Bacillati</taxon>
        <taxon>Bacillota</taxon>
        <taxon>Bacilli</taxon>
        <taxon>Bacillales</taxon>
        <taxon>Paenibacillaceae</taxon>
        <taxon>Aneurinibacillus group</taxon>
        <taxon>Aneurinibacillus</taxon>
    </lineage>
</organism>
<dbReference type="InterPro" id="IPR014748">
    <property type="entry name" value="Enoyl-CoA_hydra_C"/>
</dbReference>
<accession>A0A511VC12</accession>
<dbReference type="PANTHER" id="PTHR11941:SF169">
    <property type="entry name" value="(7AS)-7A-METHYL-1,5-DIOXO-2,3,5,6,7,7A-HEXAHYDRO-1H-INDENE-CARBOXYL-COA HYDROLASE"/>
    <property type="match status" value="1"/>
</dbReference>
<gene>
    <name evidence="4" type="ORF">ADA01nite_39160</name>
</gene>
<evidence type="ECO:0000313" key="4">
    <source>
        <dbReference type="EMBL" id="GEN36456.1"/>
    </source>
</evidence>
<dbReference type="SUPFAM" id="SSF52096">
    <property type="entry name" value="ClpP/crotonase"/>
    <property type="match status" value="1"/>
</dbReference>
<dbReference type="InterPro" id="IPR029045">
    <property type="entry name" value="ClpP/crotonase-like_dom_sf"/>
</dbReference>
<reference evidence="4 5" key="1">
    <citation type="submission" date="2019-07" db="EMBL/GenBank/DDBJ databases">
        <title>Whole genome shotgun sequence of Aneurinibacillus danicus NBRC 102444.</title>
        <authorList>
            <person name="Hosoyama A."/>
            <person name="Uohara A."/>
            <person name="Ohji S."/>
            <person name="Ichikawa N."/>
        </authorList>
    </citation>
    <scope>NUCLEOTIDE SEQUENCE [LARGE SCALE GENOMIC DNA]</scope>
    <source>
        <strain evidence="4 5">NBRC 102444</strain>
    </source>
</reference>
<dbReference type="GO" id="GO:0016836">
    <property type="term" value="F:hydro-lyase activity"/>
    <property type="evidence" value="ECO:0007669"/>
    <property type="project" value="UniProtKB-ARBA"/>
</dbReference>
<evidence type="ECO:0000313" key="5">
    <source>
        <dbReference type="Proteomes" id="UP000321157"/>
    </source>
</evidence>
<dbReference type="Gene3D" id="3.90.226.10">
    <property type="entry name" value="2-enoyl-CoA Hydratase, Chain A, domain 1"/>
    <property type="match status" value="1"/>
</dbReference>
<evidence type="ECO:0000256" key="1">
    <source>
        <dbReference type="ARBA" id="ARBA00005254"/>
    </source>
</evidence>
<comment type="similarity">
    <text evidence="1">Belongs to the enoyl-CoA hydratase/isomerase family.</text>
</comment>
<sequence>MDFVTLEVKENHIGVVTVNRPPVNAINAQAYQEIADTFYSINERDDIRVVVFRAEGEKAFIAGNDLNEFLTMSPENAGERMRKVRESFWSVYDCRVPVIGAINGHAPGTGLAYAAVCDILVASENATFSLPEINVGVMGGAKHLSRLVPQMLVRYMHYTGEPMTAREMKEYGAVLQVVPKDQLVEAALEVARKIAKKSPIAIKMAKKSLNTIEYMDLKEGYKFEQGLSGELSGYEDSKEAVRAFFEKREPIFKGR</sequence>